<proteinExistence type="predicted"/>
<organism evidence="1 2">
    <name type="scientific">Populus alba</name>
    <name type="common">White poplar</name>
    <dbReference type="NCBI Taxonomy" id="43335"/>
    <lineage>
        <taxon>Eukaryota</taxon>
        <taxon>Viridiplantae</taxon>
        <taxon>Streptophyta</taxon>
        <taxon>Embryophyta</taxon>
        <taxon>Tracheophyta</taxon>
        <taxon>Spermatophyta</taxon>
        <taxon>Magnoliopsida</taxon>
        <taxon>eudicotyledons</taxon>
        <taxon>Gunneridae</taxon>
        <taxon>Pentapetalae</taxon>
        <taxon>rosids</taxon>
        <taxon>fabids</taxon>
        <taxon>Malpighiales</taxon>
        <taxon>Salicaceae</taxon>
        <taxon>Saliceae</taxon>
        <taxon>Populus</taxon>
    </lineage>
</organism>
<gene>
    <name evidence="1" type="ORF">D5086_004438</name>
</gene>
<protein>
    <submittedName>
        <fullName evidence="1">Uncharacterized protein</fullName>
    </submittedName>
</protein>
<accession>A0ACC4CQF4</accession>
<name>A0ACC4CQF4_POPAL</name>
<dbReference type="EMBL" id="RCHU02000002">
    <property type="protein sequence ID" value="KAL3603579.1"/>
    <property type="molecule type" value="Genomic_DNA"/>
</dbReference>
<reference evidence="1 2" key="1">
    <citation type="journal article" date="2024" name="Plant Biotechnol. J.">
        <title>Genome and CRISPR/Cas9 system of a widespread forest tree (Populus alba) in the world.</title>
        <authorList>
            <person name="Liu Y.J."/>
            <person name="Jiang P.F."/>
            <person name="Han X.M."/>
            <person name="Li X.Y."/>
            <person name="Wang H.M."/>
            <person name="Wang Y.J."/>
            <person name="Wang X.X."/>
            <person name="Zeng Q.Y."/>
        </authorList>
    </citation>
    <scope>NUCLEOTIDE SEQUENCE [LARGE SCALE GENOMIC DNA]</scope>
    <source>
        <strain evidence="2">cv. PAL-ZL1</strain>
    </source>
</reference>
<keyword evidence="2" id="KW-1185">Reference proteome</keyword>
<sequence length="185" mass="20619">MRKGRRPLLGLVITHQVQFYTSDASNSYGALERIYLAWGILKADRLDYNPGGTGAGFAVNKDLSNGATDGLGLKFEKLRMPPKVRPYSIDWPSNHEYGCPFQHSVPVFGFETMGAKFPLEVGPFLLPIIEWNHIAKLKFRSWVYMTIVNSVQRLDTNGYGPGQPGRGGLKGSRYVVPIDLEPLYG</sequence>
<evidence type="ECO:0000313" key="1">
    <source>
        <dbReference type="EMBL" id="KAL3603579.1"/>
    </source>
</evidence>
<evidence type="ECO:0000313" key="2">
    <source>
        <dbReference type="Proteomes" id="UP000309997"/>
    </source>
</evidence>
<dbReference type="Proteomes" id="UP000309997">
    <property type="component" value="Unassembled WGS sequence"/>
</dbReference>
<comment type="caution">
    <text evidence="1">The sequence shown here is derived from an EMBL/GenBank/DDBJ whole genome shotgun (WGS) entry which is preliminary data.</text>
</comment>